<dbReference type="Proteomes" id="UP001629462">
    <property type="component" value="Unassembled WGS sequence"/>
</dbReference>
<evidence type="ECO:0000313" key="2">
    <source>
        <dbReference type="Proteomes" id="UP001629462"/>
    </source>
</evidence>
<protein>
    <submittedName>
        <fullName evidence="1">Uncharacterized protein</fullName>
    </submittedName>
</protein>
<accession>A0ABW9CFF7</accession>
<name>A0ABW9CFF7_9BURK</name>
<gene>
    <name evidence="1" type="ORF">PQR08_07725</name>
</gene>
<organism evidence="1 2">
    <name type="scientific">Caballeronia jiangsuensis</name>
    <dbReference type="NCBI Taxonomy" id="1458357"/>
    <lineage>
        <taxon>Bacteria</taxon>
        <taxon>Pseudomonadati</taxon>
        <taxon>Pseudomonadota</taxon>
        <taxon>Betaproteobacteria</taxon>
        <taxon>Burkholderiales</taxon>
        <taxon>Burkholderiaceae</taxon>
        <taxon>Caballeronia</taxon>
    </lineage>
</organism>
<sequence length="108" mass="11916">MTYEFCLCVCQINTKETIGSNWMQNQRNGQAADRTYNRCLSALSWLRAAVQSLRVHSNPMLKRSFASMPSNEARLRANTQNLTEHADLQGGQAEVARRVPACAAGSAA</sequence>
<dbReference type="EMBL" id="JAQQDB010000005">
    <property type="protein sequence ID" value="MFM0517306.1"/>
    <property type="molecule type" value="Genomic_DNA"/>
</dbReference>
<evidence type="ECO:0000313" key="1">
    <source>
        <dbReference type="EMBL" id="MFM0517306.1"/>
    </source>
</evidence>
<keyword evidence="2" id="KW-1185">Reference proteome</keyword>
<comment type="caution">
    <text evidence="1">The sequence shown here is derived from an EMBL/GenBank/DDBJ whole genome shotgun (WGS) entry which is preliminary data.</text>
</comment>
<reference evidence="1 2" key="1">
    <citation type="journal article" date="2024" name="Chem. Sci.">
        <title>Discovery of megapolipeptins by genome mining of a Burkholderiales bacteria collection.</title>
        <authorList>
            <person name="Paulo B.S."/>
            <person name="Recchia M.J.J."/>
            <person name="Lee S."/>
            <person name="Fergusson C.H."/>
            <person name="Romanowski S.B."/>
            <person name="Hernandez A."/>
            <person name="Krull N."/>
            <person name="Liu D.Y."/>
            <person name="Cavanagh H."/>
            <person name="Bos A."/>
            <person name="Gray C.A."/>
            <person name="Murphy B.T."/>
            <person name="Linington R.G."/>
            <person name="Eustaquio A.S."/>
        </authorList>
    </citation>
    <scope>NUCLEOTIDE SEQUENCE [LARGE SCALE GENOMIC DNA]</scope>
    <source>
        <strain evidence="1 2">RL17-374-BIF-D</strain>
    </source>
</reference>
<proteinExistence type="predicted"/>
<dbReference type="RefSeq" id="WP_187605893.1">
    <property type="nucleotide sequence ID" value="NZ_JAQQDB010000005.1"/>
</dbReference>